<protein>
    <submittedName>
        <fullName evidence="2">Uncharacterized protein</fullName>
    </submittedName>
</protein>
<evidence type="ECO:0000313" key="2">
    <source>
        <dbReference type="EMBL" id="KAL3685840.1"/>
    </source>
</evidence>
<comment type="caution">
    <text evidence="2">The sequence shown here is derived from an EMBL/GenBank/DDBJ whole genome shotgun (WGS) entry which is preliminary data.</text>
</comment>
<dbReference type="EMBL" id="JBJQOH010000006">
    <property type="protein sequence ID" value="KAL3685840.1"/>
    <property type="molecule type" value="Genomic_DNA"/>
</dbReference>
<evidence type="ECO:0000256" key="1">
    <source>
        <dbReference type="SAM" id="MobiDB-lite"/>
    </source>
</evidence>
<dbReference type="AlphaFoldDB" id="A0ABD3H680"/>
<gene>
    <name evidence="2" type="ORF">R1sor_003862</name>
</gene>
<dbReference type="Proteomes" id="UP001633002">
    <property type="component" value="Unassembled WGS sequence"/>
</dbReference>
<evidence type="ECO:0000313" key="3">
    <source>
        <dbReference type="Proteomes" id="UP001633002"/>
    </source>
</evidence>
<organism evidence="2 3">
    <name type="scientific">Riccia sorocarpa</name>
    <dbReference type="NCBI Taxonomy" id="122646"/>
    <lineage>
        <taxon>Eukaryota</taxon>
        <taxon>Viridiplantae</taxon>
        <taxon>Streptophyta</taxon>
        <taxon>Embryophyta</taxon>
        <taxon>Marchantiophyta</taxon>
        <taxon>Marchantiopsida</taxon>
        <taxon>Marchantiidae</taxon>
        <taxon>Marchantiales</taxon>
        <taxon>Ricciaceae</taxon>
        <taxon>Riccia</taxon>
    </lineage>
</organism>
<feature type="region of interest" description="Disordered" evidence="1">
    <location>
        <begin position="20"/>
        <end position="54"/>
    </location>
</feature>
<feature type="compositionally biased region" description="Acidic residues" evidence="1">
    <location>
        <begin position="44"/>
        <end position="54"/>
    </location>
</feature>
<name>A0ABD3H680_9MARC</name>
<keyword evidence="3" id="KW-1185">Reference proteome</keyword>
<accession>A0ABD3H680</accession>
<feature type="compositionally biased region" description="Basic and acidic residues" evidence="1">
    <location>
        <begin position="32"/>
        <end position="43"/>
    </location>
</feature>
<sequence length="111" mass="13449">MFKIDEFLLEAFEDQLDEDVRYEVDDDEDGNREDRNEKDRDKEDRDEEVGDEEIDDAYVEQCQLRDHRQQYTEDRLSSREFRELHVAFFELIMSKLHHLLVVVLVLVAVQQ</sequence>
<reference evidence="2 3" key="1">
    <citation type="submission" date="2024-09" db="EMBL/GenBank/DDBJ databases">
        <title>Chromosome-scale assembly of Riccia sorocarpa.</title>
        <authorList>
            <person name="Paukszto L."/>
        </authorList>
    </citation>
    <scope>NUCLEOTIDE SEQUENCE [LARGE SCALE GENOMIC DNA]</scope>
    <source>
        <strain evidence="2">LP-2024</strain>
        <tissue evidence="2">Aerial parts of the thallus</tissue>
    </source>
</reference>
<proteinExistence type="predicted"/>